<evidence type="ECO:0000256" key="4">
    <source>
        <dbReference type="ARBA" id="ARBA00023136"/>
    </source>
</evidence>
<evidence type="ECO:0000256" key="1">
    <source>
        <dbReference type="ARBA" id="ARBA00004141"/>
    </source>
</evidence>
<feature type="transmembrane region" description="Helical" evidence="6">
    <location>
        <begin position="124"/>
        <end position="148"/>
    </location>
</feature>
<protein>
    <submittedName>
        <fullName evidence="8">Uncharacterized protein</fullName>
    </submittedName>
</protein>
<evidence type="ECO:0000313" key="7">
    <source>
        <dbReference type="EMBL" id="KAF4383021.1"/>
    </source>
</evidence>
<feature type="compositionally biased region" description="Polar residues" evidence="5">
    <location>
        <begin position="260"/>
        <end position="272"/>
    </location>
</feature>
<evidence type="ECO:0000256" key="6">
    <source>
        <dbReference type="SAM" id="Phobius"/>
    </source>
</evidence>
<comment type="subcellular location">
    <subcellularLocation>
        <location evidence="1">Membrane</location>
        <topology evidence="1">Multi-pass membrane protein</topology>
    </subcellularLocation>
</comment>
<feature type="transmembrane region" description="Helical" evidence="6">
    <location>
        <begin position="180"/>
        <end position="199"/>
    </location>
</feature>
<dbReference type="Proteomes" id="UP000583929">
    <property type="component" value="Unassembled WGS sequence"/>
</dbReference>
<dbReference type="InterPro" id="IPR018499">
    <property type="entry name" value="Tetraspanin/Peripherin"/>
</dbReference>
<feature type="transmembrane region" description="Helical" evidence="6">
    <location>
        <begin position="94"/>
        <end position="117"/>
    </location>
</feature>
<proteinExistence type="predicted"/>
<feature type="compositionally biased region" description="Polar residues" evidence="5">
    <location>
        <begin position="227"/>
        <end position="238"/>
    </location>
</feature>
<sequence length="272" mass="30176">MGGRPNCCHISLAFVLKFLNFLQAFVGISIILYSLWMVDQWYNHIPINPPPPPLAPSPQVSEQIAPFKLAFDLVSGFDRSLLLNLHSLDLPAPWFIYSFMGVGILLCCITCIGCIAAEAINGCCLCFYTSLKLVFILLEAALVAFIAIDRRWEKDLPYDPTGELQSLRAFVEQNSDICKWIGIVVITVQALSLLLAIILRAMVSTRKADDDLEDDYDVRGRTREPLLNSQSGQASGSSKVDGRGSHSDTWSLRMRDKYGLNSSEKSNAPNTN</sequence>
<feature type="region of interest" description="Disordered" evidence="5">
    <location>
        <begin position="223"/>
        <end position="272"/>
    </location>
</feature>
<evidence type="ECO:0000256" key="2">
    <source>
        <dbReference type="ARBA" id="ARBA00022692"/>
    </source>
</evidence>
<dbReference type="Proteomes" id="UP000525078">
    <property type="component" value="Unassembled WGS sequence"/>
</dbReference>
<keyword evidence="2 6" id="KW-0812">Transmembrane</keyword>
<name>A0A7J6GW56_CANSA</name>
<gene>
    <name evidence="7" type="ORF">F8388_009052</name>
    <name evidence="8" type="ORF">G4B88_024560</name>
</gene>
<organism evidence="8 10">
    <name type="scientific">Cannabis sativa</name>
    <name type="common">Hemp</name>
    <name type="synonym">Marijuana</name>
    <dbReference type="NCBI Taxonomy" id="3483"/>
    <lineage>
        <taxon>Eukaryota</taxon>
        <taxon>Viridiplantae</taxon>
        <taxon>Streptophyta</taxon>
        <taxon>Embryophyta</taxon>
        <taxon>Tracheophyta</taxon>
        <taxon>Spermatophyta</taxon>
        <taxon>Magnoliopsida</taxon>
        <taxon>eudicotyledons</taxon>
        <taxon>Gunneridae</taxon>
        <taxon>Pentapetalae</taxon>
        <taxon>rosids</taxon>
        <taxon>fabids</taxon>
        <taxon>Rosales</taxon>
        <taxon>Cannabaceae</taxon>
        <taxon>Cannabis</taxon>
    </lineage>
</organism>
<dbReference type="EMBL" id="JAATIQ010000080">
    <property type="protein sequence ID" value="KAF4386988.1"/>
    <property type="molecule type" value="Genomic_DNA"/>
</dbReference>
<comment type="caution">
    <text evidence="8">The sequence shown here is derived from an EMBL/GenBank/DDBJ whole genome shotgun (WGS) entry which is preliminary data.</text>
</comment>
<evidence type="ECO:0000313" key="9">
    <source>
        <dbReference type="Proteomes" id="UP000525078"/>
    </source>
</evidence>
<feature type="transmembrane region" description="Helical" evidence="6">
    <location>
        <begin position="12"/>
        <end position="36"/>
    </location>
</feature>
<keyword evidence="10" id="KW-1185">Reference proteome</keyword>
<dbReference type="Pfam" id="PF00335">
    <property type="entry name" value="Tetraspanin"/>
    <property type="match status" value="1"/>
</dbReference>
<dbReference type="EMBL" id="JAATIP010000053">
    <property type="protein sequence ID" value="KAF4383021.1"/>
    <property type="molecule type" value="Genomic_DNA"/>
</dbReference>
<evidence type="ECO:0000256" key="3">
    <source>
        <dbReference type="ARBA" id="ARBA00022989"/>
    </source>
</evidence>
<evidence type="ECO:0000313" key="10">
    <source>
        <dbReference type="Proteomes" id="UP000583929"/>
    </source>
</evidence>
<evidence type="ECO:0000256" key="5">
    <source>
        <dbReference type="SAM" id="MobiDB-lite"/>
    </source>
</evidence>
<keyword evidence="4 6" id="KW-0472">Membrane</keyword>
<reference evidence="9 10" key="1">
    <citation type="journal article" date="2020" name="bioRxiv">
        <title>Sequence and annotation of 42 cannabis genomes reveals extensive copy number variation in cannabinoid synthesis and pathogen resistance genes.</title>
        <authorList>
            <person name="Mckernan K.J."/>
            <person name="Helbert Y."/>
            <person name="Kane L.T."/>
            <person name="Ebling H."/>
            <person name="Zhang L."/>
            <person name="Liu B."/>
            <person name="Eaton Z."/>
            <person name="Mclaughlin S."/>
            <person name="Kingan S."/>
            <person name="Baybayan P."/>
            <person name="Concepcion G."/>
            <person name="Jordan M."/>
            <person name="Riva A."/>
            <person name="Barbazuk W."/>
            <person name="Harkins T."/>
        </authorList>
    </citation>
    <scope>NUCLEOTIDE SEQUENCE [LARGE SCALE GENOMIC DNA]</scope>
    <source>
        <strain evidence="9 10">cv. Jamaican Lion 4</strain>
        <strain evidence="8">Father</strain>
        <strain evidence="7">Mother</strain>
        <tissue evidence="8">Leaf</tissue>
    </source>
</reference>
<dbReference type="GO" id="GO:0016020">
    <property type="term" value="C:membrane"/>
    <property type="evidence" value="ECO:0007669"/>
    <property type="project" value="UniProtKB-SubCell"/>
</dbReference>
<evidence type="ECO:0000313" key="8">
    <source>
        <dbReference type="EMBL" id="KAF4386988.1"/>
    </source>
</evidence>
<keyword evidence="3 6" id="KW-1133">Transmembrane helix</keyword>
<accession>A0A7J6GW56</accession>
<dbReference type="AlphaFoldDB" id="A0A7J6GW56"/>